<dbReference type="Pfam" id="PF02646">
    <property type="entry name" value="RmuC"/>
    <property type="match status" value="1"/>
</dbReference>
<dbReference type="Proteomes" id="UP000199604">
    <property type="component" value="Unassembled WGS sequence"/>
</dbReference>
<gene>
    <name evidence="7" type="ORF">SAMN05660845_2164</name>
</gene>
<comment type="function">
    <text evidence="1">Involved in DNA recombination.</text>
</comment>
<evidence type="ECO:0000256" key="3">
    <source>
        <dbReference type="ARBA" id="ARBA00023054"/>
    </source>
</evidence>
<keyword evidence="4" id="KW-0233">DNA recombination</keyword>
<dbReference type="PANTHER" id="PTHR30563">
    <property type="entry name" value="DNA RECOMBINATION PROTEIN RMUC"/>
    <property type="match status" value="1"/>
</dbReference>
<evidence type="ECO:0000256" key="6">
    <source>
        <dbReference type="SAM" id="Phobius"/>
    </source>
</evidence>
<dbReference type="OrthoDB" id="370725at2"/>
<evidence type="ECO:0000256" key="4">
    <source>
        <dbReference type="ARBA" id="ARBA00023172"/>
    </source>
</evidence>
<dbReference type="RefSeq" id="WP_091477101.1">
    <property type="nucleotide sequence ID" value="NZ_FOJT01000005.1"/>
</dbReference>
<proteinExistence type="inferred from homology"/>
<dbReference type="PANTHER" id="PTHR30563:SF0">
    <property type="entry name" value="DNA RECOMBINATION PROTEIN RMUC"/>
    <property type="match status" value="1"/>
</dbReference>
<name>A0A1I0ZBC2_9FLAO</name>
<sequence>MTDLFIFLSIFIVAFAIGIFIGKIIFSAKSQSEKNILEEKLNALKEQSQIEKISFEKNLLQINTEKEQIRTEKEVANIQLAKKEADFDSLLEKNRDQKQEVEQLQEKFTKEFENLANKILEEKTNKFTEQNKENMKNILSPLQDKILHFEKKVEDTHKESIDYHAALRQQILGLSEMNAQMSKETLNLTKALKGDSKMQGNWGELVLERVLEKSGLEKGREYEVQQSFTTTEGNRVFPDVVINLPDGKKMIVDSKVTLTAYERYINEDDEDLKSQHLKEHVQAIKRHVEQLGDKNYQDLYQIESPDFVLLFIPMEPAFALALNEDTTLYNKAFEKNIVIVTPSTLLATLRTIDSMWANQKQQENALEIARQAGALYDKFEGFVSDLIKIGKKIDESKVEYSGAMNKLVEGKGNLITSVEKLKKMGAKAKKALPENIINRAETNENNLLN</sequence>
<keyword evidence="3 5" id="KW-0175">Coiled coil</keyword>
<dbReference type="AlphaFoldDB" id="A0A1I0ZBC2"/>
<evidence type="ECO:0000313" key="7">
    <source>
        <dbReference type="EMBL" id="SFB23049.1"/>
    </source>
</evidence>
<comment type="similarity">
    <text evidence="2">Belongs to the RmuC family.</text>
</comment>
<dbReference type="STRING" id="498292.SAMN05660845_2164"/>
<evidence type="ECO:0000256" key="1">
    <source>
        <dbReference type="ARBA" id="ARBA00003416"/>
    </source>
</evidence>
<dbReference type="EMBL" id="FOJT01000005">
    <property type="protein sequence ID" value="SFB23049.1"/>
    <property type="molecule type" value="Genomic_DNA"/>
</dbReference>
<evidence type="ECO:0000256" key="2">
    <source>
        <dbReference type="ARBA" id="ARBA00009840"/>
    </source>
</evidence>
<keyword evidence="6" id="KW-1133">Transmembrane helix</keyword>
<evidence type="ECO:0000256" key="5">
    <source>
        <dbReference type="SAM" id="Coils"/>
    </source>
</evidence>
<dbReference type="InterPro" id="IPR003798">
    <property type="entry name" value="DNA_recombination_RmuC"/>
</dbReference>
<accession>A0A1I0ZBC2</accession>
<evidence type="ECO:0000313" key="8">
    <source>
        <dbReference type="Proteomes" id="UP000199604"/>
    </source>
</evidence>
<keyword evidence="8" id="KW-1185">Reference proteome</keyword>
<dbReference type="GO" id="GO:0006310">
    <property type="term" value="P:DNA recombination"/>
    <property type="evidence" value="ECO:0007669"/>
    <property type="project" value="UniProtKB-KW"/>
</dbReference>
<protein>
    <submittedName>
        <fullName evidence="7">DNA recombination protein RmuC</fullName>
    </submittedName>
</protein>
<reference evidence="8" key="1">
    <citation type="submission" date="2016-10" db="EMBL/GenBank/DDBJ databases">
        <authorList>
            <person name="Varghese N."/>
            <person name="Submissions S."/>
        </authorList>
    </citation>
    <scope>NUCLEOTIDE SEQUENCE [LARGE SCALE GENOMIC DNA]</scope>
    <source>
        <strain evidence="8">DSM 21789</strain>
    </source>
</reference>
<feature type="coiled-coil region" evidence="5">
    <location>
        <begin position="27"/>
        <end position="118"/>
    </location>
</feature>
<feature type="transmembrane region" description="Helical" evidence="6">
    <location>
        <begin position="6"/>
        <end position="26"/>
    </location>
</feature>
<organism evidence="7 8">
    <name type="scientific">Flavobacterium swingsii</name>
    <dbReference type="NCBI Taxonomy" id="498292"/>
    <lineage>
        <taxon>Bacteria</taxon>
        <taxon>Pseudomonadati</taxon>
        <taxon>Bacteroidota</taxon>
        <taxon>Flavobacteriia</taxon>
        <taxon>Flavobacteriales</taxon>
        <taxon>Flavobacteriaceae</taxon>
        <taxon>Flavobacterium</taxon>
    </lineage>
</organism>
<keyword evidence="6" id="KW-0472">Membrane</keyword>
<keyword evidence="6" id="KW-0812">Transmembrane</keyword>